<dbReference type="Gene3D" id="3.20.20.80">
    <property type="entry name" value="Glycosidases"/>
    <property type="match status" value="1"/>
</dbReference>
<sequence>MKLILITALFQTLLFASYSGILVDKNTSAPIINATISDSTISVKSDENGSFTIDTNETYIHVKAYGYRPYKINTENNISNAELVSITVKALYLSFWSANTTSKKIKQVLKMIDETEINALVIDIKNEYGSTLFKTSFEQANSYGAHENRTNRDIEGFMELLKSKNIYTIARIVTFKDELQASNNPDYAIKKIDGSIWRNHDNMAWVDPFDSRSHEYAIAMAEEAAKVGFDEINFDYIRFPAKSGLAFCETNNQENRVETIGRFIDLAQNKLRKYGVFISVDTYGNICWSDDDNNIGQTVVSLAKHADYISPMLYPSGFASGSFYFENPSEHPYAVIYRSIKNIEDRIDSKRVRPWLQYFKDYAHTKKHYRKFEVREQIRAAEDINTSGWMMWSPSSTYHLNYFVKEDE</sequence>
<evidence type="ECO:0000313" key="3">
    <source>
        <dbReference type="Proteomes" id="UP000593994"/>
    </source>
</evidence>
<dbReference type="InterPro" id="IPR017853">
    <property type="entry name" value="GH"/>
</dbReference>
<dbReference type="InterPro" id="IPR008969">
    <property type="entry name" value="CarboxyPept-like_regulatory"/>
</dbReference>
<keyword evidence="3" id="KW-1185">Reference proteome</keyword>
<proteinExistence type="predicted"/>
<reference evidence="2 3" key="1">
    <citation type="submission" date="2020-05" db="EMBL/GenBank/DDBJ databases">
        <title>Sulfurimonas marisnigri, sp. nov., and Sulfurimonas baltica, sp. nov., manganese oxide reducing chemolithoautotrophs of the class Epsilonproteobacteria isolated from the pelagic redoxclines of the Black and Baltic Seas and emended description of the genus Sulfurimonas.</title>
        <authorList>
            <person name="Henkel J.V."/>
            <person name="Laudan C."/>
            <person name="Werner J."/>
            <person name="Neu T."/>
            <person name="Plewe S."/>
            <person name="Sproer C."/>
            <person name="Bunk B."/>
            <person name="Schulz-Vogt H.N."/>
        </authorList>
    </citation>
    <scope>NUCLEOTIDE SEQUENCE [LARGE SCALE GENOMIC DNA]</scope>
    <source>
        <strain evidence="2 3">GD2</strain>
    </source>
</reference>
<dbReference type="EMBL" id="CP054492">
    <property type="protein sequence ID" value="QOY53304.1"/>
    <property type="molecule type" value="Genomic_DNA"/>
</dbReference>
<feature type="domain" description="DUF4015" evidence="1">
    <location>
        <begin position="90"/>
        <end position="398"/>
    </location>
</feature>
<accession>A0A7S7LXG2</accession>
<dbReference type="SUPFAM" id="SSF49464">
    <property type="entry name" value="Carboxypeptidase regulatory domain-like"/>
    <property type="match status" value="1"/>
</dbReference>
<dbReference type="Proteomes" id="UP000593994">
    <property type="component" value="Chromosome"/>
</dbReference>
<dbReference type="SUPFAM" id="SSF51445">
    <property type="entry name" value="(Trans)glycosidases"/>
    <property type="match status" value="1"/>
</dbReference>
<dbReference type="InterPro" id="IPR025275">
    <property type="entry name" value="DUF4015"/>
</dbReference>
<dbReference type="AlphaFoldDB" id="A0A7S7LXG2"/>
<dbReference type="Pfam" id="PF13200">
    <property type="entry name" value="DUF4015"/>
    <property type="match status" value="1"/>
</dbReference>
<evidence type="ECO:0000259" key="1">
    <source>
        <dbReference type="Pfam" id="PF13200"/>
    </source>
</evidence>
<evidence type="ECO:0000313" key="2">
    <source>
        <dbReference type="EMBL" id="QOY53304.1"/>
    </source>
</evidence>
<name>A0A7S7LXG2_9BACT</name>
<dbReference type="RefSeq" id="WP_194372238.1">
    <property type="nucleotide sequence ID" value="NZ_CP054492.1"/>
</dbReference>
<organism evidence="2 3">
    <name type="scientific">Candidatus Sulfurimonas baltica</name>
    <dbReference type="NCBI Taxonomy" id="2740404"/>
    <lineage>
        <taxon>Bacteria</taxon>
        <taxon>Pseudomonadati</taxon>
        <taxon>Campylobacterota</taxon>
        <taxon>Epsilonproteobacteria</taxon>
        <taxon>Campylobacterales</taxon>
        <taxon>Sulfurimonadaceae</taxon>
        <taxon>Sulfurimonas</taxon>
    </lineage>
</organism>
<protein>
    <submittedName>
        <fullName evidence="2">GTP-binding protein</fullName>
    </submittedName>
</protein>
<dbReference type="KEGG" id="sbal:HUE88_06415"/>
<gene>
    <name evidence="2" type="ORF">HUE88_06415</name>
</gene>